<comment type="subcellular location">
    <subcellularLocation>
        <location evidence="1">Cytoplasm</location>
    </subcellularLocation>
</comment>
<dbReference type="AlphaFoldDB" id="A0A3N4LW52"/>
<evidence type="ECO:0000313" key="5">
    <source>
        <dbReference type="Proteomes" id="UP000267821"/>
    </source>
</evidence>
<dbReference type="PANTHER" id="PTHR15346">
    <property type="entry name" value="DYNACTIN SUBUNIT"/>
    <property type="match status" value="1"/>
</dbReference>
<evidence type="ECO:0000256" key="3">
    <source>
        <dbReference type="SAM" id="MobiDB-lite"/>
    </source>
</evidence>
<dbReference type="Pfam" id="PF04912">
    <property type="entry name" value="Dynamitin"/>
    <property type="match status" value="1"/>
</dbReference>
<gene>
    <name evidence="4" type="ORF">L211DRAFT_820166</name>
</gene>
<dbReference type="OrthoDB" id="4977at2759"/>
<evidence type="ECO:0000256" key="2">
    <source>
        <dbReference type="ARBA" id="ARBA00022490"/>
    </source>
</evidence>
<dbReference type="InterPro" id="IPR028133">
    <property type="entry name" value="Dynamitin"/>
</dbReference>
<reference evidence="4 5" key="1">
    <citation type="journal article" date="2018" name="Nat. Ecol. Evol.">
        <title>Pezizomycetes genomes reveal the molecular basis of ectomycorrhizal truffle lifestyle.</title>
        <authorList>
            <person name="Murat C."/>
            <person name="Payen T."/>
            <person name="Noel B."/>
            <person name="Kuo A."/>
            <person name="Morin E."/>
            <person name="Chen J."/>
            <person name="Kohler A."/>
            <person name="Krizsan K."/>
            <person name="Balestrini R."/>
            <person name="Da Silva C."/>
            <person name="Montanini B."/>
            <person name="Hainaut M."/>
            <person name="Levati E."/>
            <person name="Barry K.W."/>
            <person name="Belfiori B."/>
            <person name="Cichocki N."/>
            <person name="Clum A."/>
            <person name="Dockter R.B."/>
            <person name="Fauchery L."/>
            <person name="Guy J."/>
            <person name="Iotti M."/>
            <person name="Le Tacon F."/>
            <person name="Lindquist E.A."/>
            <person name="Lipzen A."/>
            <person name="Malagnac F."/>
            <person name="Mello A."/>
            <person name="Molinier V."/>
            <person name="Miyauchi S."/>
            <person name="Poulain J."/>
            <person name="Riccioni C."/>
            <person name="Rubini A."/>
            <person name="Sitrit Y."/>
            <person name="Splivallo R."/>
            <person name="Traeger S."/>
            <person name="Wang M."/>
            <person name="Zifcakova L."/>
            <person name="Wipf D."/>
            <person name="Zambonelli A."/>
            <person name="Paolocci F."/>
            <person name="Nowrousian M."/>
            <person name="Ottonello S."/>
            <person name="Baldrian P."/>
            <person name="Spatafora J.W."/>
            <person name="Henrissat B."/>
            <person name="Nagy L.G."/>
            <person name="Aury J.M."/>
            <person name="Wincker P."/>
            <person name="Grigoriev I.V."/>
            <person name="Bonfante P."/>
            <person name="Martin F.M."/>
        </authorList>
    </citation>
    <scope>NUCLEOTIDE SEQUENCE [LARGE SCALE GENOMIC DNA]</scope>
    <source>
        <strain evidence="4 5">ATCC MYA-4762</strain>
    </source>
</reference>
<evidence type="ECO:0008006" key="6">
    <source>
        <dbReference type="Google" id="ProtNLM"/>
    </source>
</evidence>
<evidence type="ECO:0000256" key="1">
    <source>
        <dbReference type="ARBA" id="ARBA00004496"/>
    </source>
</evidence>
<dbReference type="InParanoid" id="A0A3N4LW52"/>
<dbReference type="STRING" id="1051890.A0A3N4LW52"/>
<keyword evidence="2" id="KW-0963">Cytoplasm</keyword>
<accession>A0A3N4LW52</accession>
<protein>
    <recommendedName>
        <fullName evidence="6">Dynamitin-domain-containing protein</fullName>
    </recommendedName>
</protein>
<dbReference type="GO" id="GO:0005869">
    <property type="term" value="C:dynactin complex"/>
    <property type="evidence" value="ECO:0007669"/>
    <property type="project" value="InterPro"/>
</dbReference>
<dbReference type="EMBL" id="ML121532">
    <property type="protein sequence ID" value="RPB27136.1"/>
    <property type="molecule type" value="Genomic_DNA"/>
</dbReference>
<sequence length="460" mass="50770">MSKYASLPDLDSSQDIYETPDLADDTTIGARTTSPAFSDDDRHYRHHSTASATVLAESIDRTRLQPRTARGKFSTADVDASFVDFSDRVGRRSHGYVTSSRKGRRRRGGRKGSVEDSEDDGEETLGGRLARLRREVEELKVQVGEREEREERVRRERKAAAAVAAGEEGVVEGEEGIKTTVPEEAEEVDANEEGIDGKQLPPSTTTTFPPTSQSQPSYSITYAPTFHHSHSLARAADFDLRLTTLERLLGTTHSSTTHLSNLDKHLPANAIIPTLDDLARQISLLTSTNQPFVEALNRRVKMLTDQAEKLADARRSAARAAVLEDDDTHSPLTHNATHGSLGTIDTDRETKINALYGVLPTIQQLGPLLPSVLDRLRSLRAIHADAGRAAEGLEGIEKRQEEMSVEIGRWREALEKVEGVMKETEGVFMGNVGKVEELVRGLEERMEKVERLYSGDGEVV</sequence>
<dbReference type="GO" id="GO:0005737">
    <property type="term" value="C:cytoplasm"/>
    <property type="evidence" value="ECO:0007669"/>
    <property type="project" value="UniProtKB-SubCell"/>
</dbReference>
<evidence type="ECO:0000313" key="4">
    <source>
        <dbReference type="EMBL" id="RPB27136.1"/>
    </source>
</evidence>
<feature type="region of interest" description="Disordered" evidence="3">
    <location>
        <begin position="94"/>
        <end position="126"/>
    </location>
</feature>
<feature type="region of interest" description="Disordered" evidence="3">
    <location>
        <begin position="1"/>
        <end position="45"/>
    </location>
</feature>
<name>A0A3N4LW52_9PEZI</name>
<dbReference type="Proteomes" id="UP000267821">
    <property type="component" value="Unassembled WGS sequence"/>
</dbReference>
<proteinExistence type="predicted"/>
<organism evidence="4 5">
    <name type="scientific">Terfezia boudieri ATCC MYA-4762</name>
    <dbReference type="NCBI Taxonomy" id="1051890"/>
    <lineage>
        <taxon>Eukaryota</taxon>
        <taxon>Fungi</taxon>
        <taxon>Dikarya</taxon>
        <taxon>Ascomycota</taxon>
        <taxon>Pezizomycotina</taxon>
        <taxon>Pezizomycetes</taxon>
        <taxon>Pezizales</taxon>
        <taxon>Pezizaceae</taxon>
        <taxon>Terfezia</taxon>
    </lineage>
</organism>
<keyword evidence="5" id="KW-1185">Reference proteome</keyword>
<dbReference type="GO" id="GO:0007017">
    <property type="term" value="P:microtubule-based process"/>
    <property type="evidence" value="ECO:0007669"/>
    <property type="project" value="InterPro"/>
</dbReference>
<feature type="compositionally biased region" description="Basic residues" evidence="3">
    <location>
        <begin position="101"/>
        <end position="110"/>
    </location>
</feature>
<feature type="region of interest" description="Disordered" evidence="3">
    <location>
        <begin position="186"/>
        <end position="216"/>
    </location>
</feature>
<feature type="compositionally biased region" description="Low complexity" evidence="3">
    <location>
        <begin position="201"/>
        <end position="216"/>
    </location>
</feature>